<proteinExistence type="predicted"/>
<name>A0ABY1NR32_9RHOB</name>
<accession>A0ABY1NR32</accession>
<dbReference type="SUPFAM" id="SSF50118">
    <property type="entry name" value="Cell growth inhibitor/plasmid maintenance toxic component"/>
    <property type="match status" value="1"/>
</dbReference>
<dbReference type="RefSeq" id="WP_283425483.1">
    <property type="nucleotide sequence ID" value="NZ_FXTY01000003.1"/>
</dbReference>
<evidence type="ECO:0008006" key="3">
    <source>
        <dbReference type="Google" id="ProtNLM"/>
    </source>
</evidence>
<dbReference type="InterPro" id="IPR003477">
    <property type="entry name" value="PemK-like"/>
</dbReference>
<dbReference type="Pfam" id="PF02452">
    <property type="entry name" value="PemK_toxin"/>
    <property type="match status" value="1"/>
</dbReference>
<gene>
    <name evidence="1" type="ORF">SAMN06265373_1035</name>
</gene>
<comment type="caution">
    <text evidence="1">The sequence shown here is derived from an EMBL/GenBank/DDBJ whole genome shotgun (WGS) entry which is preliminary data.</text>
</comment>
<protein>
    <recommendedName>
        <fullName evidence="3">PemK-like protein</fullName>
    </recommendedName>
</protein>
<dbReference type="Proteomes" id="UP001157961">
    <property type="component" value="Unassembled WGS sequence"/>
</dbReference>
<reference evidence="1 2" key="1">
    <citation type="submission" date="2017-05" db="EMBL/GenBank/DDBJ databases">
        <authorList>
            <person name="Varghese N."/>
            <person name="Submissions S."/>
        </authorList>
    </citation>
    <scope>NUCLEOTIDE SEQUENCE [LARGE SCALE GENOMIC DNA]</scope>
    <source>
        <strain evidence="1 2">DSM 29734</strain>
    </source>
</reference>
<keyword evidence="2" id="KW-1185">Reference proteome</keyword>
<organism evidence="1 2">
    <name type="scientific">Shimia sagamensis</name>
    <dbReference type="NCBI Taxonomy" id="1566352"/>
    <lineage>
        <taxon>Bacteria</taxon>
        <taxon>Pseudomonadati</taxon>
        <taxon>Pseudomonadota</taxon>
        <taxon>Alphaproteobacteria</taxon>
        <taxon>Rhodobacterales</taxon>
        <taxon>Roseobacteraceae</taxon>
    </lineage>
</organism>
<sequence>MLDIIHDEPKRTAEWQTHLTWGDIVSFRFPILTNPVQGREPKKRPCLVIDRTLIGAIPFVTIAYGTSQDGGKSRGYDLAVTSPASIRAAGLHKPTRFQCARQIRVHLNHSGFIWLASAKSPVIGALQGEEFDAMNRIRTRLQAEADIAADRRQRRRLYGRRPFAHRPGMVTAKSVANIHRQ</sequence>
<evidence type="ECO:0000313" key="1">
    <source>
        <dbReference type="EMBL" id="SMP16012.1"/>
    </source>
</evidence>
<evidence type="ECO:0000313" key="2">
    <source>
        <dbReference type="Proteomes" id="UP001157961"/>
    </source>
</evidence>
<dbReference type="EMBL" id="FXTY01000003">
    <property type="protein sequence ID" value="SMP16012.1"/>
    <property type="molecule type" value="Genomic_DNA"/>
</dbReference>